<feature type="transmembrane region" description="Helical" evidence="6">
    <location>
        <begin position="202"/>
        <end position="223"/>
    </location>
</feature>
<feature type="transmembrane region" description="Helical" evidence="6">
    <location>
        <begin position="168"/>
        <end position="190"/>
    </location>
</feature>
<dbReference type="FunFam" id="1.20.1250.20:FF:000386">
    <property type="entry name" value="MFS general substrate transporter"/>
    <property type="match status" value="1"/>
</dbReference>
<evidence type="ECO:0000259" key="7">
    <source>
        <dbReference type="PROSITE" id="PS50850"/>
    </source>
</evidence>
<sequence length="459" mass="53152">MSGQERTKLLKPLAYKFKLFWNDKLDKPPQEQEYISKLDGYLTSSVCLGYFAKSLLTSSITISFVNGMDVFFEMDKNQYNILLSLWSISYFVGHLVFGKLIAKVNLRYFLGFLQLSWTLILLLQFFVTTLGQLYVLRFLLGFLQAPVFISFEYLLGSWWTRKELNKRSTLLAISSSMAHIIAGPLQQFVIQQCETKHSRTPAFKWLFLVDASITFPIAVYTLIANPNVPKNSTNFYWTSQDRLIMGLRKNNMGLNKARNQSATWFIWVFPLIFYAFNNSDHAIGQPTFISWMKIDLKLPNSKYNIYPSYLKLTGLILAILVGYLSDYLGGQMNHIFILIYFISMVLGTSLLAFWNIPTWLHWFCYIFISLPSGWVQPQIFSWVNRELVGDDEKRSLVVMLTNVLAYVIGSVVPLFVWNTNDAPEYFVGFTYTAFLSLFGLIMTWVAVHFSKRAFHYHVV</sequence>
<keyword evidence="5 6" id="KW-0472">Membrane</keyword>
<dbReference type="STRING" id="984485.A0A1E4RHJ9"/>
<protein>
    <submittedName>
        <fullName evidence="8">MFS general substrate transporter</fullName>
    </submittedName>
</protein>
<dbReference type="SUPFAM" id="SSF103473">
    <property type="entry name" value="MFS general substrate transporter"/>
    <property type="match status" value="1"/>
</dbReference>
<dbReference type="GO" id="GO:0016020">
    <property type="term" value="C:membrane"/>
    <property type="evidence" value="ECO:0007669"/>
    <property type="project" value="UniProtKB-SubCell"/>
</dbReference>
<feature type="transmembrane region" description="Helical" evidence="6">
    <location>
        <begin position="305"/>
        <end position="323"/>
    </location>
</feature>
<keyword evidence="3 6" id="KW-0812">Transmembrane</keyword>
<feature type="transmembrane region" description="Helical" evidence="6">
    <location>
        <begin position="257"/>
        <end position="276"/>
    </location>
</feature>
<dbReference type="GO" id="GO:0022857">
    <property type="term" value="F:transmembrane transporter activity"/>
    <property type="evidence" value="ECO:0007669"/>
    <property type="project" value="InterPro"/>
</dbReference>
<evidence type="ECO:0000313" key="9">
    <source>
        <dbReference type="Proteomes" id="UP000095085"/>
    </source>
</evidence>
<organism evidence="8 9">
    <name type="scientific">Hyphopichia burtonii NRRL Y-1933</name>
    <dbReference type="NCBI Taxonomy" id="984485"/>
    <lineage>
        <taxon>Eukaryota</taxon>
        <taxon>Fungi</taxon>
        <taxon>Dikarya</taxon>
        <taxon>Ascomycota</taxon>
        <taxon>Saccharomycotina</taxon>
        <taxon>Pichiomycetes</taxon>
        <taxon>Debaryomycetaceae</taxon>
        <taxon>Hyphopichia</taxon>
    </lineage>
</organism>
<feature type="transmembrane region" description="Helical" evidence="6">
    <location>
        <begin position="133"/>
        <end position="156"/>
    </location>
</feature>
<dbReference type="OrthoDB" id="3639251at2759"/>
<dbReference type="PANTHER" id="PTHR43791:SF39">
    <property type="entry name" value="TRANSPORTER LIZ1_SEO1, PUTATIVE (AFU_ORTHOLOGUE AFUA_3G00980)-RELATED"/>
    <property type="match status" value="1"/>
</dbReference>
<reference evidence="9" key="1">
    <citation type="submission" date="2016-05" db="EMBL/GenBank/DDBJ databases">
        <title>Comparative genomics of biotechnologically important yeasts.</title>
        <authorList>
            <consortium name="DOE Joint Genome Institute"/>
            <person name="Riley R."/>
            <person name="Haridas S."/>
            <person name="Wolfe K.H."/>
            <person name="Lopes M.R."/>
            <person name="Hittinger C.T."/>
            <person name="Goker M."/>
            <person name="Salamov A."/>
            <person name="Wisecaver J."/>
            <person name="Long T.M."/>
            <person name="Aerts A.L."/>
            <person name="Barry K."/>
            <person name="Choi C."/>
            <person name="Clum A."/>
            <person name="Coughlan A.Y."/>
            <person name="Deshpande S."/>
            <person name="Douglass A.P."/>
            <person name="Hanson S.J."/>
            <person name="Klenk H.-P."/>
            <person name="Labutti K."/>
            <person name="Lapidus A."/>
            <person name="Lindquist E."/>
            <person name="Lipzen A."/>
            <person name="Meier-Kolthoff J.P."/>
            <person name="Ohm R.A."/>
            <person name="Otillar R.P."/>
            <person name="Pangilinan J."/>
            <person name="Peng Y."/>
            <person name="Rokas A."/>
            <person name="Rosa C.A."/>
            <person name="Scheuner C."/>
            <person name="Sibirny A.A."/>
            <person name="Slot J.C."/>
            <person name="Stielow J.B."/>
            <person name="Sun H."/>
            <person name="Kurtzman C.P."/>
            <person name="Blackwell M."/>
            <person name="Grigoriev I.V."/>
            <person name="Jeffries T.W."/>
        </authorList>
    </citation>
    <scope>NUCLEOTIDE SEQUENCE [LARGE SCALE GENOMIC DNA]</scope>
    <source>
        <strain evidence="9">NRRL Y-1933</strain>
    </source>
</reference>
<evidence type="ECO:0000256" key="3">
    <source>
        <dbReference type="ARBA" id="ARBA00022692"/>
    </source>
</evidence>
<dbReference type="RefSeq" id="XP_020075806.1">
    <property type="nucleotide sequence ID" value="XM_020222317.1"/>
</dbReference>
<evidence type="ECO:0000256" key="1">
    <source>
        <dbReference type="ARBA" id="ARBA00004141"/>
    </source>
</evidence>
<dbReference type="Pfam" id="PF07690">
    <property type="entry name" value="MFS_1"/>
    <property type="match status" value="1"/>
</dbReference>
<keyword evidence="9" id="KW-1185">Reference proteome</keyword>
<keyword evidence="4 6" id="KW-1133">Transmembrane helix</keyword>
<keyword evidence="2" id="KW-0813">Transport</keyword>
<dbReference type="InterPro" id="IPR036259">
    <property type="entry name" value="MFS_trans_sf"/>
</dbReference>
<feature type="transmembrane region" description="Helical" evidence="6">
    <location>
        <begin position="109"/>
        <end position="127"/>
    </location>
</feature>
<accession>A0A1E4RHJ9</accession>
<comment type="subcellular location">
    <subcellularLocation>
        <location evidence="1">Membrane</location>
        <topology evidence="1">Multi-pass membrane protein</topology>
    </subcellularLocation>
</comment>
<dbReference type="EMBL" id="KV454542">
    <property type="protein sequence ID" value="ODV66739.1"/>
    <property type="molecule type" value="Genomic_DNA"/>
</dbReference>
<feature type="transmembrane region" description="Helical" evidence="6">
    <location>
        <begin position="41"/>
        <end position="65"/>
    </location>
</feature>
<dbReference type="Gene3D" id="1.20.1250.20">
    <property type="entry name" value="MFS general substrate transporter like domains"/>
    <property type="match status" value="2"/>
</dbReference>
<feature type="transmembrane region" description="Helical" evidence="6">
    <location>
        <begin position="77"/>
        <end position="97"/>
    </location>
</feature>
<dbReference type="AlphaFoldDB" id="A0A1E4RHJ9"/>
<proteinExistence type="predicted"/>
<dbReference type="PROSITE" id="PS50850">
    <property type="entry name" value="MFS"/>
    <property type="match status" value="1"/>
</dbReference>
<evidence type="ECO:0000256" key="4">
    <source>
        <dbReference type="ARBA" id="ARBA00022989"/>
    </source>
</evidence>
<feature type="transmembrane region" description="Helical" evidence="6">
    <location>
        <begin position="396"/>
        <end position="417"/>
    </location>
</feature>
<dbReference type="InterPro" id="IPR011701">
    <property type="entry name" value="MFS"/>
</dbReference>
<dbReference type="InterPro" id="IPR020846">
    <property type="entry name" value="MFS_dom"/>
</dbReference>
<feature type="domain" description="Major facilitator superfamily (MFS) profile" evidence="7">
    <location>
        <begin position="42"/>
        <end position="451"/>
    </location>
</feature>
<feature type="transmembrane region" description="Helical" evidence="6">
    <location>
        <begin position="429"/>
        <end position="447"/>
    </location>
</feature>
<feature type="transmembrane region" description="Helical" evidence="6">
    <location>
        <begin position="335"/>
        <end position="353"/>
    </location>
</feature>
<evidence type="ECO:0000256" key="5">
    <source>
        <dbReference type="ARBA" id="ARBA00023136"/>
    </source>
</evidence>
<evidence type="ECO:0000256" key="2">
    <source>
        <dbReference type="ARBA" id="ARBA00022448"/>
    </source>
</evidence>
<gene>
    <name evidence="8" type="ORF">HYPBUDRAFT_157860</name>
</gene>
<name>A0A1E4RHJ9_9ASCO</name>
<dbReference type="GeneID" id="30996866"/>
<dbReference type="Proteomes" id="UP000095085">
    <property type="component" value="Unassembled WGS sequence"/>
</dbReference>
<dbReference type="PANTHER" id="PTHR43791">
    <property type="entry name" value="PERMEASE-RELATED"/>
    <property type="match status" value="1"/>
</dbReference>
<evidence type="ECO:0000256" key="6">
    <source>
        <dbReference type="SAM" id="Phobius"/>
    </source>
</evidence>
<feature type="transmembrane region" description="Helical" evidence="6">
    <location>
        <begin position="359"/>
        <end position="375"/>
    </location>
</feature>
<evidence type="ECO:0000313" key="8">
    <source>
        <dbReference type="EMBL" id="ODV66739.1"/>
    </source>
</evidence>